<dbReference type="Pfam" id="PF01370">
    <property type="entry name" value="Epimerase"/>
    <property type="match status" value="1"/>
</dbReference>
<evidence type="ECO:0000259" key="2">
    <source>
        <dbReference type="Pfam" id="PF01370"/>
    </source>
</evidence>
<accession>A0A3B1C4B0</accession>
<dbReference type="SUPFAM" id="SSF51735">
    <property type="entry name" value="NAD(P)-binding Rossmann-fold domains"/>
    <property type="match status" value="1"/>
</dbReference>
<organism evidence="3">
    <name type="scientific">hydrothermal vent metagenome</name>
    <dbReference type="NCBI Taxonomy" id="652676"/>
    <lineage>
        <taxon>unclassified sequences</taxon>
        <taxon>metagenomes</taxon>
        <taxon>ecological metagenomes</taxon>
    </lineage>
</organism>
<comment type="similarity">
    <text evidence="1">Belongs to the NAD(P)-dependent epimerase/dehydratase family.</text>
</comment>
<evidence type="ECO:0000313" key="3">
    <source>
        <dbReference type="EMBL" id="VAX25346.1"/>
    </source>
</evidence>
<dbReference type="InterPro" id="IPR036291">
    <property type="entry name" value="NAD(P)-bd_dom_sf"/>
</dbReference>
<dbReference type="GO" id="GO:0046507">
    <property type="term" value="F:UDPsulfoquinovose synthase activity"/>
    <property type="evidence" value="ECO:0007669"/>
    <property type="project" value="UniProtKB-EC"/>
</dbReference>
<feature type="domain" description="NAD-dependent epimerase/dehydratase" evidence="2">
    <location>
        <begin position="9"/>
        <end position="304"/>
    </location>
</feature>
<evidence type="ECO:0000256" key="1">
    <source>
        <dbReference type="ARBA" id="ARBA00007637"/>
    </source>
</evidence>
<reference evidence="3" key="1">
    <citation type="submission" date="2018-06" db="EMBL/GenBank/DDBJ databases">
        <authorList>
            <person name="Zhirakovskaya E."/>
        </authorList>
    </citation>
    <scope>NUCLEOTIDE SEQUENCE</scope>
</reference>
<name>A0A3B1C4B0_9ZZZZ</name>
<dbReference type="Gene3D" id="3.40.50.720">
    <property type="entry name" value="NAD(P)-binding Rossmann-like Domain"/>
    <property type="match status" value="1"/>
</dbReference>
<dbReference type="AlphaFoldDB" id="A0A3B1C4B0"/>
<proteinExistence type="inferred from homology"/>
<dbReference type="EC" id="3.13.1.1" evidence="3"/>
<keyword evidence="3" id="KW-0378">Hydrolase</keyword>
<protein>
    <submittedName>
        <fullName evidence="3">UDP-sulfoquinovose synthase</fullName>
        <ecNumber evidence="3">3.13.1.1</ecNumber>
    </submittedName>
</protein>
<dbReference type="PANTHER" id="PTHR43000">
    <property type="entry name" value="DTDP-D-GLUCOSE 4,6-DEHYDRATASE-RELATED"/>
    <property type="match status" value="1"/>
</dbReference>
<dbReference type="InterPro" id="IPR001509">
    <property type="entry name" value="Epimerase_deHydtase"/>
</dbReference>
<dbReference type="Gene3D" id="3.90.25.10">
    <property type="entry name" value="UDP-galactose 4-epimerase, domain 1"/>
    <property type="match status" value="1"/>
</dbReference>
<sequence length="404" mass="45288">MGRIVAGKVIVLGGDGFCGWPTSLRLSGLGWDVFIVDNLSRRRIDDELECGSLTPIVSIKERLAAWSEVTGKKIGYCDIDVARDYDRLLELLNEIKPDGVVHFAEQRAAPYSMKSSRTKRYTVNNNINATHNILCAIVESGRDIHLVHLGTMGVYGYGSSGMKIPEGYLKVKMMGNSVTIEGTVDGKVEIEKEILYPADPGSVYHMTKTQDALFFYYYNKNDELRITDLHQGVVWGTNTKDTLIDERLVNRFDYDGDYGTVLNRFLMQAAIGHPLTVYGTGGQTRAFIHLRDTVKCVELALSSPPLKGERVKIFNQMTETHTVSDLARIVSKLTGAKIEYVDNMRREASENELYVENTCFLDLGLKPTTLSGGLMSEVIEVARKYAGRCDRSKIICRSKWRRDS</sequence>
<dbReference type="EMBL" id="UOGB01000327">
    <property type="protein sequence ID" value="VAX25346.1"/>
    <property type="molecule type" value="Genomic_DNA"/>
</dbReference>
<gene>
    <name evidence="3" type="ORF">MNBD_NITROSPINAE03-1284</name>
</gene>